<name>M7TT20_EUTLA</name>
<reference evidence="4" key="1">
    <citation type="journal article" date="2013" name="Genome Announc.">
        <title>Draft genome sequence of the grapevine dieback fungus Eutypa lata UCR-EL1.</title>
        <authorList>
            <person name="Blanco-Ulate B."/>
            <person name="Rolshausen P.E."/>
            <person name="Cantu D."/>
        </authorList>
    </citation>
    <scope>NUCLEOTIDE SEQUENCE [LARGE SCALE GENOMIC DNA]</scope>
    <source>
        <strain evidence="4">UCR-EL1</strain>
    </source>
</reference>
<dbReference type="AlphaFoldDB" id="M7TT20"/>
<dbReference type="HOGENOM" id="CLU_032998_0_0_1"/>
<dbReference type="SMART" id="SM00264">
    <property type="entry name" value="BAG"/>
    <property type="match status" value="1"/>
</dbReference>
<dbReference type="InterPro" id="IPR029071">
    <property type="entry name" value="Ubiquitin-like_domsf"/>
</dbReference>
<evidence type="ECO:0000259" key="2">
    <source>
        <dbReference type="PROSITE" id="PS51035"/>
    </source>
</evidence>
<evidence type="ECO:0000313" key="3">
    <source>
        <dbReference type="EMBL" id="EMR69815.1"/>
    </source>
</evidence>
<dbReference type="eggNOG" id="ENOG502S9SN">
    <property type="taxonomic scope" value="Eukaryota"/>
</dbReference>
<feature type="region of interest" description="Disordered" evidence="1">
    <location>
        <begin position="148"/>
        <end position="246"/>
    </location>
</feature>
<protein>
    <submittedName>
        <fullName evidence="3">Putative bag domain-containing protein</fullName>
    </submittedName>
</protein>
<feature type="compositionally biased region" description="Basic residues" evidence="1">
    <location>
        <begin position="182"/>
        <end position="198"/>
    </location>
</feature>
<sequence>MSRYGGWASTRDGISPYASQTDDQGIPQITDDDYSYITSEDLERSTPRTYEPENRHVPPPIDDEEDDVLMIKHKGASYPVIFPAYSIGDGKVYVEDVLNRIALIMKLSDRRRRRTKMLYKGRQLKVQDKPIRDYGVKNNSELLLIMPEGKLSDEDDEDGAVSGTDSGEEVVVAEAREESKPRKNKKNNKGGNKKKKRKDQGSQRENASYLNMPDRERDGSTGGKTPSDERSRHPSRIPSPTVPAGPIEKLNAISEHFESQMLPLCRDYIAKPPTDSKKRADEHRKISETVMQHVLLKLDEVDTGGDPEIRSRRKELVNRVQGILKHVDETNKAQS</sequence>
<dbReference type="Gene3D" id="1.20.58.120">
    <property type="entry name" value="BAG domain"/>
    <property type="match status" value="1"/>
</dbReference>
<gene>
    <name evidence="3" type="ORF">UCREL1_3170</name>
</gene>
<evidence type="ECO:0000256" key="1">
    <source>
        <dbReference type="SAM" id="MobiDB-lite"/>
    </source>
</evidence>
<dbReference type="KEGG" id="ela:UCREL1_3170"/>
<feature type="domain" description="BAG" evidence="2">
    <location>
        <begin position="267"/>
        <end position="331"/>
    </location>
</feature>
<dbReference type="OMA" id="MSWRNPL"/>
<feature type="compositionally biased region" description="Basic and acidic residues" evidence="1">
    <location>
        <begin position="41"/>
        <end position="56"/>
    </location>
</feature>
<dbReference type="SUPFAM" id="SSF54236">
    <property type="entry name" value="Ubiquitin-like"/>
    <property type="match status" value="1"/>
</dbReference>
<dbReference type="InterPro" id="IPR003103">
    <property type="entry name" value="BAG_domain"/>
</dbReference>
<proteinExistence type="predicted"/>
<dbReference type="PROSITE" id="PS51035">
    <property type="entry name" value="BAG"/>
    <property type="match status" value="1"/>
</dbReference>
<dbReference type="Pfam" id="PF02179">
    <property type="entry name" value="BAG"/>
    <property type="match status" value="1"/>
</dbReference>
<organism evidence="3 4">
    <name type="scientific">Eutypa lata (strain UCR-EL1)</name>
    <name type="common">Grapevine dieback disease fungus</name>
    <name type="synonym">Eutypa armeniacae</name>
    <dbReference type="NCBI Taxonomy" id="1287681"/>
    <lineage>
        <taxon>Eukaryota</taxon>
        <taxon>Fungi</taxon>
        <taxon>Dikarya</taxon>
        <taxon>Ascomycota</taxon>
        <taxon>Pezizomycotina</taxon>
        <taxon>Sordariomycetes</taxon>
        <taxon>Xylariomycetidae</taxon>
        <taxon>Xylariales</taxon>
        <taxon>Diatrypaceae</taxon>
        <taxon>Eutypa</taxon>
    </lineage>
</organism>
<evidence type="ECO:0000313" key="4">
    <source>
        <dbReference type="Proteomes" id="UP000012174"/>
    </source>
</evidence>
<dbReference type="GO" id="GO:0051087">
    <property type="term" value="F:protein-folding chaperone binding"/>
    <property type="evidence" value="ECO:0007669"/>
    <property type="project" value="InterPro"/>
</dbReference>
<dbReference type="Proteomes" id="UP000012174">
    <property type="component" value="Unassembled WGS sequence"/>
</dbReference>
<keyword evidence="4" id="KW-1185">Reference proteome</keyword>
<accession>M7TT20</accession>
<dbReference type="SUPFAM" id="SSF63491">
    <property type="entry name" value="BAG domain"/>
    <property type="match status" value="1"/>
</dbReference>
<dbReference type="EMBL" id="KB706013">
    <property type="protein sequence ID" value="EMR69815.1"/>
    <property type="molecule type" value="Genomic_DNA"/>
</dbReference>
<dbReference type="STRING" id="1287681.M7TT20"/>
<dbReference type="OrthoDB" id="417450at2759"/>
<dbReference type="Gene3D" id="3.10.20.90">
    <property type="entry name" value="Phosphatidylinositol 3-kinase Catalytic Subunit, Chain A, domain 1"/>
    <property type="match status" value="1"/>
</dbReference>
<feature type="region of interest" description="Disordered" evidence="1">
    <location>
        <begin position="1"/>
        <end position="62"/>
    </location>
</feature>
<dbReference type="InterPro" id="IPR036533">
    <property type="entry name" value="BAG_dom_sf"/>
</dbReference>